<dbReference type="PANTHER" id="PTHR24567">
    <property type="entry name" value="CRP FAMILY TRANSCRIPTIONAL REGULATORY PROTEIN"/>
    <property type="match status" value="1"/>
</dbReference>
<feature type="region of interest" description="Disordered" evidence="1">
    <location>
        <begin position="207"/>
        <end position="249"/>
    </location>
</feature>
<organism evidence="3 4">
    <name type="scientific">Theileria orientalis strain Shintoku</name>
    <dbReference type="NCBI Taxonomy" id="869250"/>
    <lineage>
        <taxon>Eukaryota</taxon>
        <taxon>Sar</taxon>
        <taxon>Alveolata</taxon>
        <taxon>Apicomplexa</taxon>
        <taxon>Aconoidasida</taxon>
        <taxon>Piroplasmida</taxon>
        <taxon>Theileriidae</taxon>
        <taxon>Theileria</taxon>
    </lineage>
</organism>
<evidence type="ECO:0000313" key="3">
    <source>
        <dbReference type="EMBL" id="BAM40230.1"/>
    </source>
</evidence>
<feature type="compositionally biased region" description="Basic and acidic residues" evidence="1">
    <location>
        <begin position="208"/>
        <end position="217"/>
    </location>
</feature>
<dbReference type="KEGG" id="tot:TOT_020001063"/>
<dbReference type="PROSITE" id="PS50042">
    <property type="entry name" value="CNMP_BINDING_3"/>
    <property type="match status" value="2"/>
</dbReference>
<dbReference type="GO" id="GO:0003700">
    <property type="term" value="F:DNA-binding transcription factor activity"/>
    <property type="evidence" value="ECO:0007669"/>
    <property type="project" value="TreeGrafter"/>
</dbReference>
<feature type="compositionally biased region" description="Polar residues" evidence="1">
    <location>
        <begin position="1318"/>
        <end position="1330"/>
    </location>
</feature>
<feature type="compositionally biased region" description="Acidic residues" evidence="1">
    <location>
        <begin position="1776"/>
        <end position="1789"/>
    </location>
</feature>
<feature type="compositionally biased region" description="Basic and acidic residues" evidence="1">
    <location>
        <begin position="2146"/>
        <end position="2160"/>
    </location>
</feature>
<name>J4D7J9_THEOR</name>
<dbReference type="OrthoDB" id="361639at2759"/>
<reference evidence="3 4" key="1">
    <citation type="journal article" date="2012" name="MBio">
        <title>Comparative genome analysis of three eukaryotic parasites with differing abilities to transform leukocytes reveals key mediators of Theileria-induced leukocyte transformation.</title>
        <authorList>
            <person name="Hayashida K."/>
            <person name="Hara Y."/>
            <person name="Abe T."/>
            <person name="Yamasaki C."/>
            <person name="Toyoda A."/>
            <person name="Kosuge T."/>
            <person name="Suzuki Y."/>
            <person name="Sato Y."/>
            <person name="Kawashima S."/>
            <person name="Katayama T."/>
            <person name="Wakaguri H."/>
            <person name="Inoue N."/>
            <person name="Homma K."/>
            <person name="Tada-Umezaki M."/>
            <person name="Yagi Y."/>
            <person name="Fujii Y."/>
            <person name="Habara T."/>
            <person name="Kanehisa M."/>
            <person name="Watanabe H."/>
            <person name="Ito K."/>
            <person name="Gojobori T."/>
            <person name="Sugawara H."/>
            <person name="Imanishi T."/>
            <person name="Weir W."/>
            <person name="Gardner M."/>
            <person name="Pain A."/>
            <person name="Shiels B."/>
            <person name="Hattori M."/>
            <person name="Nene V."/>
            <person name="Sugimoto C."/>
        </authorList>
    </citation>
    <scope>NUCLEOTIDE SEQUENCE [LARGE SCALE GENOMIC DNA]</scope>
    <source>
        <strain evidence="3 4">Shintoku</strain>
    </source>
</reference>
<feature type="region of interest" description="Disordered" evidence="1">
    <location>
        <begin position="1814"/>
        <end position="1838"/>
    </location>
</feature>
<sequence length="2823" mass="314593">MVTKDNKGLVLPLRVEYEVIDDFKKSLAKRPWEYLEEGNYEKYLKVSEKKKDVSAHRKELIGVYTEILSLLKDRQNHINLQFVDPKFDLVKHDFKCICKNTLKFKYTLDLEEPVEEGLNKQKTTKLKEVTGHEIDVEVRELELEGIDGSDKHEKTVIVSSRADSEINNEPKDPVVEKYFETSISRTGTKIERTGTTLMKRKSTFDVTDDVKSYDKQSDGTSEPVYKASASRNYETGKKEESPKIEPDLSKKMTYNSEYLMQLPSLDIETLHANKQQPGGMKRPKKGGDKKRNKGSKDDGEGKGRREPMKAVSGSGERSEKPRQIIGEKMDKKPSGGKPRFNTLEQAIVDDKISHQQAEMKNDLMHLLETVPVFSDLPKSRLVEISKHFKLRSYFTNSSIILAGEFPQEFVIVASGTVSSYKYESNALFNVYQRSYLCSDYFGEQFLMNGTASDEFFIADSHVTVQTMNANTFKTLLSDLFDSFRYRLKEFTNYGACRVNTIAVPSRFFTNVEIDKFASNEGVVKAHRAISSGLVEFLAKYPFLAGFKNLEKLSRRFSYHEYLQKEILEGLGKKENLFLVYRGVVSLQVYEEELNSQLELVAFPPGSYFLTCKFHSEVVSSLMERVSFVAKEKLVLLCLEHKHVVKYLRGSVDQMVLYLENLYKSKYLKLEKGNISEGGTSSVKSSEKYFNDDTSSIQSSRDDASGQVNDEGSTLYSRDSNTAYSKDSSGGVQSKQDTSSSKNDTATQHSKQDSESLNAITSSVQDDEEDEDVHDVDSQELRTAVDGEKEQMVVKYGTFEEKTGQKDLELSLEGERDSDEAQKDYSRGSTLKDARLATRSFEKQPVSTGSFRSSLQESLESSKVESFKSSHFDSYESRRLDTLKSLHMDSLKSSRPGSSKFSDFGERIVSRRSMEDPAEVSIKSSVHGQLDSARSSEFERIVSRRSMEDPAEVSIKSSSRTDLESSRQSDFGARIVSRRSFEEPADVSIQSSSRTDLESSRQSDFGARIVSRRSSVHSQLDSARSSEFERIVSRRSMEDPAEVSIKSSSRTDLNSSLDSVRTLSSSQLRELQSSLSSSQQYSPGDEGKSSLASGVRQESLGKSLSNKTLPDRESFDKYTFGNASVDKSSIKDPEVYDQFIKKITQDYEMIRKNTLLASHMNISDTEISSRSQKSHNVSESKQATEPSGPEELNKQSTGVEESVPKGGAHEDGLPQQQSSFMDSVRGQSSSLKESSNFGKDSKDSDVSSVASDVRFIFNLDKLKGSNDQQRSGEDGTGVGEEHEGEEKPDSSRVMGNDNFVDIRSLAQGSKVGRAGANVGGSTAHSAGSQGVSKEFGKVPSNALNDDNLASSILYKERTQMSDRVVHRQTSSSYLITSRTLNDSNHVKSSLASQSRKSSIESIISKSYPGVEESIKSVLETMRTRSLTGESGKSMGEVRADRFPGDGSLDDDAVSEHPTGSEGAGALSREASGVVEDRQDENIDKSPSLDFAEVPNLTKIISRVHSLYVSPELASRSVSGSKFSSIEEVYVQLDKIEKMYPGKSPIMSISPKSSVDKHKSKELDRKSTESSYVKSDSKERIKVDSVEDGSVQLEKMRRDSEVQSDFGKLHTRLSYSSLNGLTNLYDSEQNRDDSLNTNETRDAYSSYVVGPNNEKGDVKEGVTATDQTDDSKQHTAGDLEDGEVKSPLSLDSIVDSLSERLSMENLKQSLSINSFTSDLSMKTLTRDLSIENLTRGISMDTLSEHLSLENITRELSNIGSSISSQLSEAFSSKSSENNEAEEEKQDVENENEGFSLKQTSKLIITSIFDNIPLYKDKEKKDGGESSQKESELSEKEYDLKNVKDVKKEVDELLSEKNVFIDKYKLLSRISFDSSPVTLTSCTDKESGGMDKSSVASSHKKSSLRSDETTSSRSDMEEGVKTGAGGDERSALNTPVMGTDKMETESSLSSVKQEPLLITSGSSRLTSESAPLTSDNTVLTSDNEDKFSLATTEKEEKDSLEGSEKTNTVAGMEKDSLTSSEGGNTLASSEKDERESVSSSERQGFDTSERESDRGIDRLSESQTEKEFNTEKDTNTEKESITDKTLDGSLSNEDGNSVVSLTSENTYTSRKTSSVSSRTSSMESFNTKTSSMTPSGDGLESRNSSLESRSSRAGDSDHSRQGEGNEGSRAGSVDNNLESSEQNEEGSDYENGTEEDGYESNGNYESDNKYSDKHYGQHERDGDEYGYDLHHREQEYYGDHGDYGHHERLEKYDEEDDDFDEETVDSDEDEDYEYDEETILSIKNLLMSTLKNKYKSLGPSFVAMDYEKTGKVTREVFLGFIEKLGIGAIDHREQNLMFELLKEEGEEYITFSSFYSCSGESIVTVAELNQHLASIYGSSRLAFERFFAPLKKSTKCTKEDFGAMLSQAGIGEERAMRLFDQLDVCRTGSVTVFTMLKMIVGDWEEAEAREYEEKLNTNLSRLLTYLSPDSAEDFNSEFSRTLSSHFFDPGAEGALVTAAYEEFYIDRDLKFFDALAAILDEHKEFRGISLAQKRFVVSQFNIIDTSFGLYGSSDHYSSALESNLEQGEPHDVTLISSGEPDPPLVALLSGSLDMKFDGFTYPKTAALSSPCLANYEQLLACVDRYANYSFREGADDQAFAGCGYSISFRVGAGLNTVVGIMPMTSYLYNVLPLLEERRRKLPVILQFLRCVQSFSAYIAEELERIAGACTVRHYKLHETVARAGELPSHFYVVFDGSLSVSNDYNFELKCLSKTDLFFSYDIVNNKPSSFTLNANGNLVLLSWERNEFFRVFPRFAALVEADACNLGDPSNLTLQKAIDTRVSFAD</sequence>
<feature type="compositionally biased region" description="Basic and acidic residues" evidence="1">
    <location>
        <begin position="2040"/>
        <end position="2083"/>
    </location>
</feature>
<feature type="domain" description="Cyclic nucleotide-binding" evidence="2">
    <location>
        <begin position="372"/>
        <end position="493"/>
    </location>
</feature>
<feature type="compositionally biased region" description="Polar residues" evidence="1">
    <location>
        <begin position="705"/>
        <end position="760"/>
    </location>
</feature>
<feature type="compositionally biased region" description="Polar residues" evidence="1">
    <location>
        <begin position="844"/>
        <end position="858"/>
    </location>
</feature>
<evidence type="ECO:0000256" key="1">
    <source>
        <dbReference type="SAM" id="MobiDB-lite"/>
    </source>
</evidence>
<dbReference type="Gene3D" id="2.60.120.10">
    <property type="entry name" value="Jelly Rolls"/>
    <property type="match status" value="2"/>
</dbReference>
<dbReference type="InterPro" id="IPR018490">
    <property type="entry name" value="cNMP-bd_dom_sf"/>
</dbReference>
<feature type="compositionally biased region" description="Basic and acidic residues" evidence="1">
    <location>
        <begin position="2203"/>
        <end position="2221"/>
    </location>
</feature>
<feature type="region of interest" description="Disordered" evidence="1">
    <location>
        <begin position="936"/>
        <end position="1057"/>
    </location>
</feature>
<proteinExistence type="predicted"/>
<dbReference type="PANTHER" id="PTHR24567:SF26">
    <property type="entry name" value="REGULATORY PROTEIN YEIL"/>
    <property type="match status" value="1"/>
</dbReference>
<feature type="region of interest" description="Disordered" evidence="1">
    <location>
        <begin position="1873"/>
        <end position="2221"/>
    </location>
</feature>
<dbReference type="InterPro" id="IPR011992">
    <property type="entry name" value="EF-hand-dom_pair"/>
</dbReference>
<feature type="region of interest" description="Disordered" evidence="1">
    <location>
        <begin position="1070"/>
        <end position="1114"/>
    </location>
</feature>
<dbReference type="InterPro" id="IPR000595">
    <property type="entry name" value="cNMP-bd_dom"/>
</dbReference>
<dbReference type="EMBL" id="AP011947">
    <property type="protein sequence ID" value="BAM40230.1"/>
    <property type="molecule type" value="Genomic_DNA"/>
</dbReference>
<feature type="compositionally biased region" description="Low complexity" evidence="1">
    <location>
        <begin position="1070"/>
        <end position="1081"/>
    </location>
</feature>
<feature type="compositionally biased region" description="Basic and acidic residues" evidence="1">
    <location>
        <begin position="774"/>
        <end position="841"/>
    </location>
</feature>
<feature type="compositionally biased region" description="Low complexity" evidence="1">
    <location>
        <begin position="1766"/>
        <end position="1775"/>
    </location>
</feature>
<accession>J4D7J9</accession>
<dbReference type="InterPro" id="IPR014710">
    <property type="entry name" value="RmlC-like_jellyroll"/>
</dbReference>
<feature type="region of interest" description="Disordered" evidence="1">
    <location>
        <begin position="1424"/>
        <end position="1478"/>
    </location>
</feature>
<feature type="compositionally biased region" description="Basic and acidic residues" evidence="1">
    <location>
        <begin position="936"/>
        <end position="947"/>
    </location>
</feature>
<feature type="compositionally biased region" description="Basic and acidic residues" evidence="1">
    <location>
        <begin position="1980"/>
        <end position="2001"/>
    </location>
</feature>
<dbReference type="SUPFAM" id="SSF51206">
    <property type="entry name" value="cAMP-binding domain-like"/>
    <property type="match status" value="2"/>
</dbReference>
<feature type="region of interest" description="Disordered" evidence="1">
    <location>
        <begin position="1311"/>
        <end position="1341"/>
    </location>
</feature>
<gene>
    <name evidence="3" type="ORF">TOT_020001063</name>
</gene>
<dbReference type="Pfam" id="PF00027">
    <property type="entry name" value="cNMP_binding"/>
    <property type="match status" value="1"/>
</dbReference>
<feature type="region of interest" description="Disordered" evidence="1">
    <location>
        <begin position="2247"/>
        <end position="2269"/>
    </location>
</feature>
<feature type="compositionally biased region" description="Basic and acidic residues" evidence="1">
    <location>
        <begin position="1278"/>
        <end position="1289"/>
    </location>
</feature>
<feature type="compositionally biased region" description="Acidic residues" evidence="1">
    <location>
        <begin position="764"/>
        <end position="773"/>
    </location>
</feature>
<feature type="compositionally biased region" description="Basic and acidic residues" evidence="1">
    <location>
        <begin position="1626"/>
        <end position="1640"/>
    </location>
</feature>
<dbReference type="CDD" id="cd00038">
    <property type="entry name" value="CAP_ED"/>
    <property type="match status" value="2"/>
</dbReference>
<dbReference type="Gene3D" id="1.10.238.10">
    <property type="entry name" value="EF-hand"/>
    <property type="match status" value="1"/>
</dbReference>
<dbReference type="eggNOG" id="KOG1113">
    <property type="taxonomic scope" value="Eukaryota"/>
</dbReference>
<evidence type="ECO:0000259" key="2">
    <source>
        <dbReference type="PROSITE" id="PS50042"/>
    </source>
</evidence>
<feature type="region of interest" description="Disordered" evidence="1">
    <location>
        <begin position="1766"/>
        <end position="1790"/>
    </location>
</feature>
<dbReference type="GO" id="GO:0005829">
    <property type="term" value="C:cytosol"/>
    <property type="evidence" value="ECO:0007669"/>
    <property type="project" value="TreeGrafter"/>
</dbReference>
<feature type="compositionally biased region" description="Basic and acidic residues" evidence="1">
    <location>
        <begin position="234"/>
        <end position="249"/>
    </location>
</feature>
<dbReference type="Proteomes" id="UP000003786">
    <property type="component" value="Chromosome 2"/>
</dbReference>
<feature type="compositionally biased region" description="Basic and acidic residues" evidence="1">
    <location>
        <begin position="1901"/>
        <end position="1927"/>
    </location>
</feature>
<evidence type="ECO:0000313" key="4">
    <source>
        <dbReference type="Proteomes" id="UP000003786"/>
    </source>
</evidence>
<feature type="compositionally biased region" description="Polar residues" evidence="1">
    <location>
        <begin position="2014"/>
        <end position="2025"/>
    </location>
</feature>
<feature type="compositionally biased region" description="Basic and acidic residues" evidence="1">
    <location>
        <begin position="316"/>
        <end position="333"/>
    </location>
</feature>
<feature type="compositionally biased region" description="Polar residues" evidence="1">
    <location>
        <begin position="1956"/>
        <end position="1978"/>
    </location>
</feature>
<feature type="region of interest" description="Disordered" evidence="1">
    <location>
        <begin position="1263"/>
        <end position="1295"/>
    </location>
</feature>
<feature type="compositionally biased region" description="Polar residues" evidence="1">
    <location>
        <begin position="1213"/>
        <end position="1237"/>
    </location>
</feature>
<feature type="compositionally biased region" description="Polar residues" evidence="1">
    <location>
        <begin position="2122"/>
        <end position="2131"/>
    </location>
</feature>
<feature type="compositionally biased region" description="Basic and acidic residues" evidence="1">
    <location>
        <begin position="1552"/>
        <end position="1566"/>
    </location>
</feature>
<dbReference type="RefSeq" id="XP_009690531.1">
    <property type="nucleotide sequence ID" value="XM_009692236.1"/>
</dbReference>
<feature type="region of interest" description="Disordered" evidence="1">
    <location>
        <begin position="911"/>
        <end position="930"/>
    </location>
</feature>
<feature type="domain" description="Cyclic nucleotide-binding" evidence="2">
    <location>
        <begin position="2690"/>
        <end position="2789"/>
    </location>
</feature>
<feature type="region of interest" description="Disordered" evidence="1">
    <location>
        <begin position="274"/>
        <end position="340"/>
    </location>
</feature>
<feature type="region of interest" description="Disordered" evidence="1">
    <location>
        <begin position="674"/>
        <end position="873"/>
    </location>
</feature>
<dbReference type="SUPFAM" id="SSF47473">
    <property type="entry name" value="EF-hand"/>
    <property type="match status" value="1"/>
</dbReference>
<feature type="compositionally biased region" description="Polar residues" evidence="1">
    <location>
        <begin position="1165"/>
        <end position="1184"/>
    </location>
</feature>
<protein>
    <recommendedName>
        <fullName evidence="2">Cyclic nucleotide-binding domain-containing protein</fullName>
    </recommendedName>
</protein>
<feature type="compositionally biased region" description="Low complexity" evidence="1">
    <location>
        <begin position="1541"/>
        <end position="1551"/>
    </location>
</feature>
<dbReference type="STRING" id="869250.J4D7J9"/>
<dbReference type="OMA" id="NSEFTRT"/>
<dbReference type="VEuPathDB" id="PiroplasmaDB:TOT_020001063"/>
<feature type="compositionally biased region" description="Polar residues" evidence="1">
    <location>
        <begin position="2085"/>
        <end position="2102"/>
    </location>
</feature>
<dbReference type="InterPro" id="IPR050397">
    <property type="entry name" value="Env_Response_Regulators"/>
</dbReference>
<feature type="compositionally biased region" description="Polar residues" evidence="1">
    <location>
        <begin position="1044"/>
        <end position="1053"/>
    </location>
</feature>
<feature type="region of interest" description="Disordered" evidence="1">
    <location>
        <begin position="1165"/>
        <end position="1244"/>
    </location>
</feature>
<feature type="region of interest" description="Disordered" evidence="1">
    <location>
        <begin position="1622"/>
        <end position="1682"/>
    </location>
</feature>
<feature type="compositionally biased region" description="Basic and acidic residues" evidence="1">
    <location>
        <begin position="1023"/>
        <end position="1037"/>
    </location>
</feature>
<dbReference type="GeneID" id="20715154"/>
<feature type="compositionally biased region" description="Basic and acidic residues" evidence="1">
    <location>
        <begin position="294"/>
        <end position="308"/>
    </location>
</feature>
<feature type="compositionally biased region" description="Polar residues" evidence="1">
    <location>
        <begin position="921"/>
        <end position="930"/>
    </location>
</feature>
<feature type="compositionally biased region" description="Low complexity" evidence="1">
    <location>
        <begin position="2103"/>
        <end position="2121"/>
    </location>
</feature>
<feature type="compositionally biased region" description="Basic and acidic residues" evidence="1">
    <location>
        <begin position="859"/>
        <end position="873"/>
    </location>
</feature>
<feature type="compositionally biased region" description="Basic residues" evidence="1">
    <location>
        <begin position="281"/>
        <end position="293"/>
    </location>
</feature>
<feature type="compositionally biased region" description="Acidic residues" evidence="1">
    <location>
        <begin position="2249"/>
        <end position="2269"/>
    </location>
</feature>
<feature type="region of interest" description="Disordered" evidence="1">
    <location>
        <begin position="1540"/>
        <end position="1578"/>
    </location>
</feature>
<feature type="compositionally biased region" description="Acidic residues" evidence="1">
    <location>
        <begin position="2178"/>
        <end position="2195"/>
    </location>
</feature>
<keyword evidence="4" id="KW-1185">Reference proteome</keyword>
<dbReference type="SMART" id="SM00100">
    <property type="entry name" value="cNMP"/>
    <property type="match status" value="2"/>
</dbReference>